<protein>
    <submittedName>
        <fullName evidence="2">Uncharacterized protein</fullName>
    </submittedName>
</protein>
<name>A0A6P1T1J5_9RHOB</name>
<keyword evidence="1" id="KW-0732">Signal</keyword>
<organism evidence="2 3">
    <name type="scientific">Algicella marina</name>
    <dbReference type="NCBI Taxonomy" id="2683284"/>
    <lineage>
        <taxon>Bacteria</taxon>
        <taxon>Pseudomonadati</taxon>
        <taxon>Pseudomonadota</taxon>
        <taxon>Alphaproteobacteria</taxon>
        <taxon>Rhodobacterales</taxon>
        <taxon>Paracoccaceae</taxon>
        <taxon>Algicella</taxon>
    </lineage>
</organism>
<evidence type="ECO:0000313" key="2">
    <source>
        <dbReference type="EMBL" id="QHQ36784.1"/>
    </source>
</evidence>
<dbReference type="EMBL" id="CP046620">
    <property type="protein sequence ID" value="QHQ36784.1"/>
    <property type="molecule type" value="Genomic_DNA"/>
</dbReference>
<dbReference type="KEGG" id="amaq:GO499_17165"/>
<keyword evidence="3" id="KW-1185">Reference proteome</keyword>
<accession>A0A6P1T1J5</accession>
<feature type="chain" id="PRO_5027004129" evidence="1">
    <location>
        <begin position="18"/>
        <end position="116"/>
    </location>
</feature>
<sequence>MRKLTLALLMLATPAFAGEAEVVAVDATESGGTWRFDVTIAHADTGWEHYADGWAVLTSDGTELGYRKLLHPHVEEQPFTRSLSGVAIPAGVTEVFIRADDNVHGEGTELFAVTLD</sequence>
<evidence type="ECO:0000256" key="1">
    <source>
        <dbReference type="SAM" id="SignalP"/>
    </source>
</evidence>
<proteinExistence type="predicted"/>
<reference evidence="2 3" key="1">
    <citation type="submission" date="2019-12" db="EMBL/GenBank/DDBJ databases">
        <title>Complete genome sequence of Algicella marina strain 9Alg 56(T) isolated from the red alga Tichocarpus crinitus.</title>
        <authorList>
            <person name="Kim S.-G."/>
            <person name="Nedashkovskaya O.I."/>
        </authorList>
    </citation>
    <scope>NUCLEOTIDE SEQUENCE [LARGE SCALE GENOMIC DNA]</scope>
    <source>
        <strain evidence="2 3">9Alg 56</strain>
    </source>
</reference>
<evidence type="ECO:0000313" key="3">
    <source>
        <dbReference type="Proteomes" id="UP000464495"/>
    </source>
</evidence>
<dbReference type="RefSeq" id="WP_161863328.1">
    <property type="nucleotide sequence ID" value="NZ_CP046620.1"/>
</dbReference>
<dbReference type="AlphaFoldDB" id="A0A6P1T1J5"/>
<gene>
    <name evidence="2" type="ORF">GO499_17165</name>
</gene>
<dbReference type="Proteomes" id="UP000464495">
    <property type="component" value="Chromosome"/>
</dbReference>
<feature type="signal peptide" evidence="1">
    <location>
        <begin position="1"/>
        <end position="17"/>
    </location>
</feature>